<evidence type="ECO:0000256" key="1">
    <source>
        <dbReference type="ARBA" id="ARBA00012493"/>
    </source>
</evidence>
<dbReference type="AlphaFoldDB" id="A0A817Q208"/>
<accession>A0A817Q208</accession>
<dbReference type="EMBL" id="CAJOBO010000270">
    <property type="protein sequence ID" value="CAF4179595.1"/>
    <property type="molecule type" value="Genomic_DNA"/>
</dbReference>
<dbReference type="EMBL" id="CAJOBP010006006">
    <property type="protein sequence ID" value="CAF4482927.1"/>
    <property type="molecule type" value="Genomic_DNA"/>
</dbReference>
<dbReference type="Proteomes" id="UP000663865">
    <property type="component" value="Unassembled WGS sequence"/>
</dbReference>
<dbReference type="InterPro" id="IPR012337">
    <property type="entry name" value="RNaseH-like_sf"/>
</dbReference>
<keyword evidence="20" id="KW-1185">Reference proteome</keyword>
<keyword evidence="5" id="KW-0540">Nuclease</keyword>
<dbReference type="Proteomes" id="UP000663838">
    <property type="component" value="Unassembled WGS sequence"/>
</dbReference>
<dbReference type="InterPro" id="IPR050951">
    <property type="entry name" value="Retrovirus_Pol_polyprotein"/>
</dbReference>
<dbReference type="Gene3D" id="3.30.420.10">
    <property type="entry name" value="Ribonuclease H-like superfamily/Ribonuclease H"/>
    <property type="match status" value="1"/>
</dbReference>
<dbReference type="PROSITE" id="PS50878">
    <property type="entry name" value="RT_POL"/>
    <property type="match status" value="1"/>
</dbReference>
<comment type="caution">
    <text evidence="11">The sequence shown here is derived from an EMBL/GenBank/DDBJ whole genome shotgun (WGS) entry which is preliminary data.</text>
</comment>
<evidence type="ECO:0000256" key="4">
    <source>
        <dbReference type="ARBA" id="ARBA00022695"/>
    </source>
</evidence>
<evidence type="ECO:0000256" key="5">
    <source>
        <dbReference type="ARBA" id="ARBA00022722"/>
    </source>
</evidence>
<dbReference type="FunFam" id="3.30.70.270:FF:000020">
    <property type="entry name" value="Transposon Tf2-6 polyprotein-like Protein"/>
    <property type="match status" value="1"/>
</dbReference>
<organism evidence="11 19">
    <name type="scientific">Rotaria socialis</name>
    <dbReference type="NCBI Taxonomy" id="392032"/>
    <lineage>
        <taxon>Eukaryota</taxon>
        <taxon>Metazoa</taxon>
        <taxon>Spiralia</taxon>
        <taxon>Gnathifera</taxon>
        <taxon>Rotifera</taxon>
        <taxon>Eurotatoria</taxon>
        <taxon>Bdelloidea</taxon>
        <taxon>Philodinida</taxon>
        <taxon>Philodinidae</taxon>
        <taxon>Rotaria</taxon>
    </lineage>
</organism>
<evidence type="ECO:0000313" key="17">
    <source>
        <dbReference type="EMBL" id="CAF4570946.1"/>
    </source>
</evidence>
<dbReference type="CDD" id="cd01647">
    <property type="entry name" value="RT_LTR"/>
    <property type="match status" value="1"/>
</dbReference>
<dbReference type="GO" id="GO:0008233">
    <property type="term" value="F:peptidase activity"/>
    <property type="evidence" value="ECO:0007669"/>
    <property type="project" value="UniProtKB-KW"/>
</dbReference>
<dbReference type="Gene3D" id="1.10.340.70">
    <property type="match status" value="1"/>
</dbReference>
<feature type="domain" description="Reverse transcriptase" evidence="9">
    <location>
        <begin position="241"/>
        <end position="419"/>
    </location>
</feature>
<protein>
    <recommendedName>
        <fullName evidence="1">RNA-directed DNA polymerase</fullName>
        <ecNumber evidence="1">2.7.7.49</ecNumber>
    </recommendedName>
</protein>
<dbReference type="EMBL" id="CAJOBS010001471">
    <property type="protein sequence ID" value="CAF4733708.1"/>
    <property type="molecule type" value="Genomic_DNA"/>
</dbReference>
<evidence type="ECO:0000313" key="11">
    <source>
        <dbReference type="EMBL" id="CAF3185732.1"/>
    </source>
</evidence>
<dbReference type="Proteomes" id="UP000663825">
    <property type="component" value="Unassembled WGS sequence"/>
</dbReference>
<keyword evidence="3" id="KW-0808">Transferase</keyword>
<dbReference type="Pfam" id="PF17921">
    <property type="entry name" value="Integrase_H2C2"/>
    <property type="match status" value="1"/>
</dbReference>
<gene>
    <name evidence="14" type="ORF">FME351_LOCUS31686</name>
    <name evidence="15" type="ORF">HFQ381_LOCUS6139</name>
    <name evidence="13" type="ORF">KIK155_LOCUS25665</name>
    <name evidence="12" type="ORF">LUA448_LOCUS32255</name>
    <name evidence="11" type="ORF">TIS948_LOCUS11627</name>
    <name evidence="18" type="ORF">TOA249_LOCUS19087</name>
    <name evidence="17" type="ORF">TSG867_LOCUS25953</name>
    <name evidence="16" type="ORF">UJA718_LOCUS25070</name>
</gene>
<dbReference type="FunFam" id="3.30.420.10:FF:000032">
    <property type="entry name" value="Retrovirus-related Pol polyprotein from transposon 297-like Protein"/>
    <property type="match status" value="1"/>
</dbReference>
<dbReference type="InterPro" id="IPR021109">
    <property type="entry name" value="Peptidase_aspartic_dom_sf"/>
</dbReference>
<dbReference type="PROSITE" id="PS50994">
    <property type="entry name" value="INTEGRASE"/>
    <property type="match status" value="1"/>
</dbReference>
<dbReference type="Gene3D" id="3.10.10.10">
    <property type="entry name" value="HIV Type 1 Reverse Transcriptase, subunit A, domain 1"/>
    <property type="match status" value="1"/>
</dbReference>
<sequence length="1128" mass="131272">MQIMFDSGSTQSFINKEVLNRTIHFPINYKKHYYLLADGNTTFEVIGTVKIFVEFNHIKTNIVVGVVNSLCTDCILGMNYITKYKVNLNNQQRQVQVHTPFKTLRIPMVEQSTKTKIKTCLLKSDRSNPSQEKRLPLISTVFYNNKKKEQNHENKLSMLTSISEHHIKTLLIHLHDLPQSHELKQILIKYHSLFDTSRTTMAQTSIPHVICTSDNPPISSKPYPQTLEKQNATFEIIQQMIRNKQIRASNSQYASPILLIKKRDGSYRFIVDYRKLNQITIQDKFPLPNLEQTIQMVGGHEYYSTLDLRSGYFQIPIREEDKHKTAFVTTHGLYEFNVLAQGLKNSPPSFQRIMSNLLLPCKKFSLVYLDDILIYSNSFQQHLDHLNQVLAILNKHQFQLNPHKCELARTTIDYLGHTISNQGIKPLQERIQKILDIPQPVSLNQANAFIGAIGWYRKFIRDYTNIAAPILAVTNLTKNNKFKFKWDFPQRNAFDKLKMAITSEPLFLNYPNVNAPLILATDASDYCIGGVLYQEINGERKNIYFYSQMLPKLQRKWPTIEKEALAIYYCVLRMKLYLLGHEFIIQTDHCPLRDMHKKSSNNRRVDRISLVLQQYNIKEIRHISGKCNCMADYLTRYPRQIEEDDEFFDSDFGHIPNVYSQSSNMIFQDNLSINPQIVSAVTTRAQTKAQEKSLPSTDHKVPVDDLSVSDDQSQEGLGHAFDISKIGEAQKQDKFYQEKFLELNKSHINSSYMLKNDILYKLIKRGIIKKKLVYIPSSMLEQLLSAYHDAPYSAHFGVRRTYLKLKDIYWWPDMKITIRNYIQSCLKCQKFNIARNKLPGLLQPIESPTGPFQLIGIDYSGPFPITPQGNKYVLAITDYFTKWVIAIPLPEQTAKITAETLYEYYITIYGIPSRILSDQGTHFNNQLIAAFTAILGCHHIKSTTYHPQTNGAIERFNSTFERQLAKLTNKCINDWDIHLKSIVFAYNTGSHAATKFTPYELQFGRRPQLPPEKPLTTYQFSKPNDYIFYFNKTLNIYRHHALNNIFNNQKTYKKFYDRNRPEKYYSIGDHVLKRIPTQPSKLGELYSNPMIIIKKQHPTYFVQDLDNKNIYQVHVSQLRMFNFNRLVL</sequence>
<evidence type="ECO:0000313" key="12">
    <source>
        <dbReference type="EMBL" id="CAF3637502.1"/>
    </source>
</evidence>
<dbReference type="Proteomes" id="UP000663851">
    <property type="component" value="Unassembled WGS sequence"/>
</dbReference>
<dbReference type="InterPro" id="IPR043502">
    <property type="entry name" value="DNA/RNA_pol_sf"/>
</dbReference>
<dbReference type="Pfam" id="PF00665">
    <property type="entry name" value="rve"/>
    <property type="match status" value="1"/>
</dbReference>
<dbReference type="FunFam" id="3.10.10.10:FF:000007">
    <property type="entry name" value="Retrovirus-related Pol polyprotein from transposon 17.6-like Protein"/>
    <property type="match status" value="1"/>
</dbReference>
<dbReference type="InterPro" id="IPR041588">
    <property type="entry name" value="Integrase_H2C2"/>
</dbReference>
<dbReference type="Proteomes" id="UP000663869">
    <property type="component" value="Unassembled WGS sequence"/>
</dbReference>
<dbReference type="CDD" id="cd00303">
    <property type="entry name" value="retropepsin_like"/>
    <property type="match status" value="1"/>
</dbReference>
<evidence type="ECO:0000256" key="6">
    <source>
        <dbReference type="ARBA" id="ARBA00022759"/>
    </source>
</evidence>
<dbReference type="GO" id="GO:0006508">
    <property type="term" value="P:proteolysis"/>
    <property type="evidence" value="ECO:0007669"/>
    <property type="project" value="UniProtKB-KW"/>
</dbReference>
<dbReference type="PANTHER" id="PTHR37984:SF5">
    <property type="entry name" value="PROTEIN NYNRIN-LIKE"/>
    <property type="match status" value="1"/>
</dbReference>
<evidence type="ECO:0000256" key="7">
    <source>
        <dbReference type="ARBA" id="ARBA00022801"/>
    </source>
</evidence>
<dbReference type="InterPro" id="IPR001584">
    <property type="entry name" value="Integrase_cat-core"/>
</dbReference>
<keyword evidence="6" id="KW-0255">Endonuclease</keyword>
<evidence type="ECO:0000313" key="18">
    <source>
        <dbReference type="EMBL" id="CAF4733708.1"/>
    </source>
</evidence>
<dbReference type="SUPFAM" id="SSF56672">
    <property type="entry name" value="DNA/RNA polymerases"/>
    <property type="match status" value="1"/>
</dbReference>
<dbReference type="FunFam" id="1.10.340.70:FF:000001">
    <property type="entry name" value="Retrovirus-related Pol polyprotein from transposon gypsy-like Protein"/>
    <property type="match status" value="1"/>
</dbReference>
<dbReference type="Gene3D" id="2.40.70.10">
    <property type="entry name" value="Acid Proteases"/>
    <property type="match status" value="1"/>
</dbReference>
<dbReference type="Gene3D" id="3.10.20.370">
    <property type="match status" value="1"/>
</dbReference>
<dbReference type="CDD" id="cd09274">
    <property type="entry name" value="RNase_HI_RT_Ty3"/>
    <property type="match status" value="1"/>
</dbReference>
<dbReference type="Gene3D" id="3.30.70.270">
    <property type="match status" value="2"/>
</dbReference>
<dbReference type="SUPFAM" id="SSF50630">
    <property type="entry name" value="Acid proteases"/>
    <property type="match status" value="1"/>
</dbReference>
<dbReference type="EMBL" id="CAJNYD010004813">
    <property type="protein sequence ID" value="CAF3637502.1"/>
    <property type="molecule type" value="Genomic_DNA"/>
</dbReference>
<evidence type="ECO:0000313" key="16">
    <source>
        <dbReference type="EMBL" id="CAF4482927.1"/>
    </source>
</evidence>
<dbReference type="GO" id="GO:0004519">
    <property type="term" value="F:endonuclease activity"/>
    <property type="evidence" value="ECO:0007669"/>
    <property type="project" value="UniProtKB-KW"/>
</dbReference>
<evidence type="ECO:0000313" key="15">
    <source>
        <dbReference type="EMBL" id="CAF4179595.1"/>
    </source>
</evidence>
<dbReference type="EMBL" id="CAJNXB010001668">
    <property type="protein sequence ID" value="CAF3185732.1"/>
    <property type="molecule type" value="Genomic_DNA"/>
</dbReference>
<dbReference type="InterPro" id="IPR041373">
    <property type="entry name" value="RT_RNaseH"/>
</dbReference>
<dbReference type="EMBL" id="CAJNYV010004663">
    <property type="protein sequence ID" value="CAF3686096.1"/>
    <property type="molecule type" value="Genomic_DNA"/>
</dbReference>
<keyword evidence="4" id="KW-0548">Nucleotidyltransferase</keyword>
<dbReference type="InterPro" id="IPR000477">
    <property type="entry name" value="RT_dom"/>
</dbReference>
<evidence type="ECO:0000256" key="3">
    <source>
        <dbReference type="ARBA" id="ARBA00022679"/>
    </source>
</evidence>
<dbReference type="Proteomes" id="UP000663833">
    <property type="component" value="Unassembled WGS sequence"/>
</dbReference>
<keyword evidence="8" id="KW-0695">RNA-directed DNA polymerase</keyword>
<dbReference type="Pfam" id="PF17917">
    <property type="entry name" value="RT_RNaseH"/>
    <property type="match status" value="1"/>
</dbReference>
<dbReference type="EC" id="2.7.7.49" evidence="1"/>
<dbReference type="GO" id="GO:0015074">
    <property type="term" value="P:DNA integration"/>
    <property type="evidence" value="ECO:0007669"/>
    <property type="project" value="InterPro"/>
</dbReference>
<dbReference type="GO" id="GO:0003676">
    <property type="term" value="F:nucleic acid binding"/>
    <property type="evidence" value="ECO:0007669"/>
    <property type="project" value="InterPro"/>
</dbReference>
<dbReference type="Proteomes" id="UP000663873">
    <property type="component" value="Unassembled WGS sequence"/>
</dbReference>
<name>A0A817Q208_9BILA</name>
<dbReference type="OrthoDB" id="9950135at2759"/>
<evidence type="ECO:0000259" key="9">
    <source>
        <dbReference type="PROSITE" id="PS50878"/>
    </source>
</evidence>
<dbReference type="Pfam" id="PF08284">
    <property type="entry name" value="RVP_2"/>
    <property type="match status" value="1"/>
</dbReference>
<evidence type="ECO:0000256" key="2">
    <source>
        <dbReference type="ARBA" id="ARBA00022670"/>
    </source>
</evidence>
<dbReference type="SUPFAM" id="SSF53098">
    <property type="entry name" value="Ribonuclease H-like"/>
    <property type="match status" value="1"/>
</dbReference>
<evidence type="ECO:0000313" key="20">
    <source>
        <dbReference type="Proteomes" id="UP000663873"/>
    </source>
</evidence>
<dbReference type="InterPro" id="IPR036397">
    <property type="entry name" value="RNaseH_sf"/>
</dbReference>
<dbReference type="InterPro" id="IPR043128">
    <property type="entry name" value="Rev_trsase/Diguanyl_cyclase"/>
</dbReference>
<dbReference type="GO" id="GO:0003964">
    <property type="term" value="F:RNA-directed DNA polymerase activity"/>
    <property type="evidence" value="ECO:0007669"/>
    <property type="project" value="UniProtKB-KW"/>
</dbReference>
<proteinExistence type="predicted"/>
<dbReference type="EMBL" id="CAJNYU010004522">
    <property type="protein sequence ID" value="CAF3766241.1"/>
    <property type="molecule type" value="Genomic_DNA"/>
</dbReference>
<dbReference type="EMBL" id="CAJOBQ010002627">
    <property type="protein sequence ID" value="CAF4570946.1"/>
    <property type="molecule type" value="Genomic_DNA"/>
</dbReference>
<evidence type="ECO:0000313" key="19">
    <source>
        <dbReference type="Proteomes" id="UP000663825"/>
    </source>
</evidence>
<keyword evidence="7" id="KW-0378">Hydrolase</keyword>
<dbReference type="Pfam" id="PF00078">
    <property type="entry name" value="RVT_1"/>
    <property type="match status" value="1"/>
</dbReference>
<reference evidence="11" key="1">
    <citation type="submission" date="2021-02" db="EMBL/GenBank/DDBJ databases">
        <authorList>
            <person name="Nowell W R."/>
        </authorList>
    </citation>
    <scope>NUCLEOTIDE SEQUENCE</scope>
</reference>
<keyword evidence="2" id="KW-0645">Protease</keyword>
<evidence type="ECO:0000313" key="13">
    <source>
        <dbReference type="EMBL" id="CAF3686096.1"/>
    </source>
</evidence>
<evidence type="ECO:0000256" key="8">
    <source>
        <dbReference type="ARBA" id="ARBA00022918"/>
    </source>
</evidence>
<evidence type="ECO:0000259" key="10">
    <source>
        <dbReference type="PROSITE" id="PS50994"/>
    </source>
</evidence>
<dbReference type="Proteomes" id="UP000663862">
    <property type="component" value="Unassembled WGS sequence"/>
</dbReference>
<dbReference type="PANTHER" id="PTHR37984">
    <property type="entry name" value="PROTEIN CBG26694"/>
    <property type="match status" value="1"/>
</dbReference>
<evidence type="ECO:0000313" key="14">
    <source>
        <dbReference type="EMBL" id="CAF3766241.1"/>
    </source>
</evidence>
<feature type="domain" description="Integrase catalytic" evidence="10">
    <location>
        <begin position="847"/>
        <end position="1006"/>
    </location>
</feature>